<proteinExistence type="predicted"/>
<accession>A0AAD9GWE1</accession>
<dbReference type="Proteomes" id="UP001259832">
    <property type="component" value="Unassembled WGS sequence"/>
</dbReference>
<protein>
    <submittedName>
        <fullName evidence="3">Uncharacterized protein</fullName>
    </submittedName>
</protein>
<evidence type="ECO:0000313" key="4">
    <source>
        <dbReference type="Proteomes" id="UP001259832"/>
    </source>
</evidence>
<dbReference type="EMBL" id="JASMQC010000004">
    <property type="protein sequence ID" value="KAK1945795.1"/>
    <property type="molecule type" value="Genomic_DNA"/>
</dbReference>
<sequence>MRHKGVERCSFSALALYFFHLWHVGDEPWLDFSERKHWYGIFVLKGARPTAQSTYPQQYVALKAVYDYKKRKEDKDEDDDDTSDDRVAGVGPRVRFASLERKRWESKAGNSDDSKRRKVDAVGCISRNTLVVGSVKNSAGDIIEWA</sequence>
<evidence type="ECO:0000313" key="3">
    <source>
        <dbReference type="EMBL" id="KAK1945795.1"/>
    </source>
</evidence>
<evidence type="ECO:0000256" key="2">
    <source>
        <dbReference type="SAM" id="SignalP"/>
    </source>
</evidence>
<dbReference type="AlphaFoldDB" id="A0AAD9GWE1"/>
<keyword evidence="4" id="KW-1185">Reference proteome</keyword>
<organism evidence="3 4">
    <name type="scientific">Phytophthora citrophthora</name>
    <dbReference type="NCBI Taxonomy" id="4793"/>
    <lineage>
        <taxon>Eukaryota</taxon>
        <taxon>Sar</taxon>
        <taxon>Stramenopiles</taxon>
        <taxon>Oomycota</taxon>
        <taxon>Peronosporomycetes</taxon>
        <taxon>Peronosporales</taxon>
        <taxon>Peronosporaceae</taxon>
        <taxon>Phytophthora</taxon>
    </lineage>
</organism>
<dbReference type="GO" id="GO:0003677">
    <property type="term" value="F:DNA binding"/>
    <property type="evidence" value="ECO:0007669"/>
    <property type="project" value="InterPro"/>
</dbReference>
<dbReference type="Gene3D" id="1.10.443.20">
    <property type="entry name" value="Centromere DNA-binding protein complex CBF3 subunit, domain 2"/>
    <property type="match status" value="1"/>
</dbReference>
<keyword evidence="2" id="KW-0732">Signal</keyword>
<reference evidence="3" key="1">
    <citation type="submission" date="2023-08" db="EMBL/GenBank/DDBJ databases">
        <title>Reference Genome Resource for the Citrus Pathogen Phytophthora citrophthora.</title>
        <authorList>
            <person name="Moller H."/>
            <person name="Coetzee B."/>
            <person name="Rose L.J."/>
            <person name="Van Niekerk J.M."/>
        </authorList>
    </citation>
    <scope>NUCLEOTIDE SEQUENCE</scope>
    <source>
        <strain evidence="3">STE-U-9442</strain>
    </source>
</reference>
<name>A0AAD9GWE1_9STRA</name>
<feature type="region of interest" description="Disordered" evidence="1">
    <location>
        <begin position="71"/>
        <end position="93"/>
    </location>
</feature>
<comment type="caution">
    <text evidence="3">The sequence shown here is derived from an EMBL/GenBank/DDBJ whole genome shotgun (WGS) entry which is preliminary data.</text>
</comment>
<evidence type="ECO:0000256" key="1">
    <source>
        <dbReference type="SAM" id="MobiDB-lite"/>
    </source>
</evidence>
<feature type="signal peptide" evidence="2">
    <location>
        <begin position="1"/>
        <end position="26"/>
    </location>
</feature>
<dbReference type="InterPro" id="IPR038279">
    <property type="entry name" value="Ndc10_dom2_sf"/>
</dbReference>
<gene>
    <name evidence="3" type="ORF">P3T76_002843</name>
</gene>
<feature type="chain" id="PRO_5042044029" evidence="2">
    <location>
        <begin position="27"/>
        <end position="146"/>
    </location>
</feature>